<evidence type="ECO:0000256" key="14">
    <source>
        <dbReference type="RuleBase" id="RU003658"/>
    </source>
</evidence>
<comment type="pathway">
    <text evidence="3 12 14">Amino-acid biosynthesis; L-histidine biosynthesis; L-histidine from 5-phospho-alpha-D-ribose 1-diphosphate: step 4/9.</text>
</comment>
<comment type="similarity">
    <text evidence="4 12 13">Belongs to the HisA/HisF family.</text>
</comment>
<evidence type="ECO:0000256" key="11">
    <source>
        <dbReference type="ARBA" id="ARBA00030547"/>
    </source>
</evidence>
<dbReference type="EMBL" id="MSSM01000021">
    <property type="protein sequence ID" value="RXT22548.1"/>
    <property type="molecule type" value="Genomic_DNA"/>
</dbReference>
<evidence type="ECO:0000256" key="4">
    <source>
        <dbReference type="ARBA" id="ARBA00009667"/>
    </source>
</evidence>
<gene>
    <name evidence="12" type="primary">hisA</name>
    <name evidence="15" type="ORF">BVJ53_08495</name>
</gene>
<evidence type="ECO:0000256" key="3">
    <source>
        <dbReference type="ARBA" id="ARBA00005133"/>
    </source>
</evidence>
<dbReference type="GO" id="GO:0003949">
    <property type="term" value="F:1-(5-phosphoribosyl)-5-[(5-phosphoribosylamino)methylideneamino]imidazole-4-carboxamide isomerase activity"/>
    <property type="evidence" value="ECO:0007669"/>
    <property type="project" value="UniProtKB-UniRule"/>
</dbReference>
<evidence type="ECO:0000256" key="8">
    <source>
        <dbReference type="ARBA" id="ARBA00022605"/>
    </source>
</evidence>
<dbReference type="GO" id="GO:0000105">
    <property type="term" value="P:L-histidine biosynthetic process"/>
    <property type="evidence" value="ECO:0007669"/>
    <property type="project" value="UniProtKB-UniRule"/>
</dbReference>
<dbReference type="EC" id="5.3.1.16" evidence="5 12"/>
<evidence type="ECO:0000256" key="7">
    <source>
        <dbReference type="ARBA" id="ARBA00022490"/>
    </source>
</evidence>
<dbReference type="PANTHER" id="PTHR43090">
    <property type="entry name" value="1-(5-PHOSPHORIBOSYL)-5-[(5-PHOSPHORIBOSYLAMINO)METHYLIDENEAMINO] IMIDAZOLE-4-CARBOXAMIDE ISOMERASE"/>
    <property type="match status" value="1"/>
</dbReference>
<dbReference type="RefSeq" id="WP_129302048.1">
    <property type="nucleotide sequence ID" value="NZ_CP187176.1"/>
</dbReference>
<comment type="catalytic activity">
    <reaction evidence="1 12 14">
        <text>1-(5-phospho-beta-D-ribosyl)-5-[(5-phospho-beta-D-ribosylamino)methylideneamino]imidazole-4-carboxamide = 5-[(5-phospho-1-deoxy-D-ribulos-1-ylimino)methylamino]-1-(5-phospho-beta-D-ribosyl)imidazole-4-carboxamide</text>
        <dbReference type="Rhea" id="RHEA:15469"/>
        <dbReference type="ChEBI" id="CHEBI:58435"/>
        <dbReference type="ChEBI" id="CHEBI:58525"/>
        <dbReference type="EC" id="5.3.1.16"/>
    </reaction>
</comment>
<dbReference type="HAMAP" id="MF_01014">
    <property type="entry name" value="HisA"/>
    <property type="match status" value="1"/>
</dbReference>
<dbReference type="InterPro" id="IPR013785">
    <property type="entry name" value="Aldolase_TIM"/>
</dbReference>
<evidence type="ECO:0000256" key="5">
    <source>
        <dbReference type="ARBA" id="ARBA00012550"/>
    </source>
</evidence>
<sequence>MQLYPAIDLLAGKSVRLTRGDYERVSLSADPLDQVARLNAAGLTHLHLVDLDGARAQQPINQAAIKAIRQQTSAFIELGGGIRNLVTMGQYLTAGINRLVLGSVAITDPDLVAQAVTQFGPQRIVVGIDVRSGKVATNGWLTTTQQSAMDVMQTVQTTGAQTVIVTDIGRDGTMQGPNVDLLRALQHTVPQLDIAASGGIRTLDDLTALRAAGIHAAIIGKAWQTGAIDLNKLKELEDDDADQTDYSLP</sequence>
<keyword evidence="7 12" id="KW-0963">Cytoplasm</keyword>
<dbReference type="InterPro" id="IPR006063">
    <property type="entry name" value="HisA_bact_arch"/>
</dbReference>
<accession>A0A4Q1TWC5</accession>
<keyword evidence="10 12" id="KW-0413">Isomerase</keyword>
<comment type="subcellular location">
    <subcellularLocation>
        <location evidence="2 12 14">Cytoplasm</location>
    </subcellularLocation>
</comment>
<evidence type="ECO:0000256" key="10">
    <source>
        <dbReference type="ARBA" id="ARBA00023235"/>
    </source>
</evidence>
<dbReference type="InterPro" id="IPR044524">
    <property type="entry name" value="Isoase_HisA-like"/>
</dbReference>
<dbReference type="AlphaFoldDB" id="A0A4Q1TWC5"/>
<dbReference type="InterPro" id="IPR011060">
    <property type="entry name" value="RibuloseP-bd_barrel"/>
</dbReference>
<dbReference type="InterPro" id="IPR006062">
    <property type="entry name" value="His_biosynth"/>
</dbReference>
<dbReference type="NCBIfam" id="TIGR00007">
    <property type="entry name" value="1-(5-phosphoribosyl)-5-[(5-phosphoribosylamino)methylideneamino]imidazole-4-carboxamide isomerase"/>
    <property type="match status" value="1"/>
</dbReference>
<evidence type="ECO:0000256" key="1">
    <source>
        <dbReference type="ARBA" id="ARBA00000901"/>
    </source>
</evidence>
<dbReference type="GO" id="GO:0005737">
    <property type="term" value="C:cytoplasm"/>
    <property type="evidence" value="ECO:0007669"/>
    <property type="project" value="UniProtKB-SubCell"/>
</dbReference>
<dbReference type="FunFam" id="3.20.20.70:FF:000009">
    <property type="entry name" value="1-(5-phosphoribosyl)-5-[(5-phosphoribosylamino)methylideneamino] imidazole-4-carboxamide isomerase"/>
    <property type="match status" value="1"/>
</dbReference>
<protein>
    <recommendedName>
        <fullName evidence="6 12">1-(5-phosphoribosyl)-5-[(5-phosphoribosylamino)methylideneamino] imidazole-4-carboxamide isomerase</fullName>
        <ecNumber evidence="5 12">5.3.1.16</ecNumber>
    </recommendedName>
    <alternativeName>
        <fullName evidence="11 12">Phosphoribosylformimino-5-aminoimidazole carboxamide ribotide isomerase</fullName>
    </alternativeName>
</protein>
<evidence type="ECO:0000256" key="2">
    <source>
        <dbReference type="ARBA" id="ARBA00004496"/>
    </source>
</evidence>
<dbReference type="Gene3D" id="3.20.20.70">
    <property type="entry name" value="Aldolase class I"/>
    <property type="match status" value="1"/>
</dbReference>
<feature type="active site" description="Proton donor" evidence="12">
    <location>
        <position position="129"/>
    </location>
</feature>
<dbReference type="SUPFAM" id="SSF51366">
    <property type="entry name" value="Ribulose-phoshate binding barrel"/>
    <property type="match status" value="1"/>
</dbReference>
<reference evidence="15 16" key="1">
    <citation type="submission" date="2017-01" db="EMBL/GenBank/DDBJ databases">
        <title>Lactobacillus chiayiensis sp. nov., a lactic acid bacterium isolated from compost.</title>
        <authorList>
            <person name="Huang C.-H."/>
        </authorList>
    </citation>
    <scope>NUCLEOTIDE SEQUENCE [LARGE SCALE GENOMIC DNA]</scope>
    <source>
        <strain evidence="16">chh01</strain>
    </source>
</reference>
<dbReference type="PANTHER" id="PTHR43090:SF2">
    <property type="entry name" value="1-(5-PHOSPHORIBOSYL)-5-[(5-PHOSPHORIBOSYLAMINO)METHYLIDENEAMINO] IMIDAZOLE-4-CARBOXAMIDE ISOMERASE"/>
    <property type="match status" value="1"/>
</dbReference>
<dbReference type="Proteomes" id="UP000290475">
    <property type="component" value="Unassembled WGS sequence"/>
</dbReference>
<dbReference type="UniPathway" id="UPA00031">
    <property type="reaction ID" value="UER00009"/>
</dbReference>
<evidence type="ECO:0000256" key="13">
    <source>
        <dbReference type="RuleBase" id="RU003657"/>
    </source>
</evidence>
<keyword evidence="8 12" id="KW-0028">Amino-acid biosynthesis</keyword>
<comment type="caution">
    <text evidence="15">The sequence shown here is derived from an EMBL/GenBank/DDBJ whole genome shotgun (WGS) entry which is preliminary data.</text>
</comment>
<evidence type="ECO:0000256" key="9">
    <source>
        <dbReference type="ARBA" id="ARBA00023102"/>
    </source>
</evidence>
<evidence type="ECO:0000256" key="12">
    <source>
        <dbReference type="HAMAP-Rule" id="MF_01014"/>
    </source>
</evidence>
<dbReference type="InterPro" id="IPR023016">
    <property type="entry name" value="HisA/PriA"/>
</dbReference>
<evidence type="ECO:0000313" key="15">
    <source>
        <dbReference type="EMBL" id="RXT22548.1"/>
    </source>
</evidence>
<keyword evidence="9 12" id="KW-0368">Histidine biosynthesis</keyword>
<dbReference type="GO" id="GO:0000162">
    <property type="term" value="P:L-tryptophan biosynthetic process"/>
    <property type="evidence" value="ECO:0007669"/>
    <property type="project" value="TreeGrafter"/>
</dbReference>
<evidence type="ECO:0000313" key="16">
    <source>
        <dbReference type="Proteomes" id="UP000290475"/>
    </source>
</evidence>
<evidence type="ECO:0000256" key="6">
    <source>
        <dbReference type="ARBA" id="ARBA00018464"/>
    </source>
</evidence>
<organism evidence="15 16">
    <name type="scientific">Lacticaseibacillus chiayiensis</name>
    <dbReference type="NCBI Taxonomy" id="2100821"/>
    <lineage>
        <taxon>Bacteria</taxon>
        <taxon>Bacillati</taxon>
        <taxon>Bacillota</taxon>
        <taxon>Bacilli</taxon>
        <taxon>Lactobacillales</taxon>
        <taxon>Lactobacillaceae</taxon>
        <taxon>Lacticaseibacillus</taxon>
    </lineage>
</organism>
<proteinExistence type="inferred from homology"/>
<name>A0A4Q1TWC5_9LACO</name>
<dbReference type="Pfam" id="PF00977">
    <property type="entry name" value="His_biosynth"/>
    <property type="match status" value="1"/>
</dbReference>
<feature type="active site" description="Proton acceptor" evidence="12">
    <location>
        <position position="8"/>
    </location>
</feature>
<dbReference type="CDD" id="cd04732">
    <property type="entry name" value="HisA"/>
    <property type="match status" value="1"/>
</dbReference>